<dbReference type="EMBL" id="JAFEMO010000008">
    <property type="protein sequence ID" value="KAH7565795.1"/>
    <property type="molecule type" value="Genomic_DNA"/>
</dbReference>
<accession>A0ABQ8HN60</accession>
<keyword evidence="3" id="KW-1185">Reference proteome</keyword>
<reference evidence="2 3" key="1">
    <citation type="submission" date="2021-02" db="EMBL/GenBank/DDBJ databases">
        <title>Plant Genome Project.</title>
        <authorList>
            <person name="Zhang R.-G."/>
        </authorList>
    </citation>
    <scope>NUCLEOTIDE SEQUENCE [LARGE SCALE GENOMIC DNA]</scope>
    <source>
        <tissue evidence="2">Leaves</tissue>
    </source>
</reference>
<organism evidence="2 3">
    <name type="scientific">Xanthoceras sorbifolium</name>
    <dbReference type="NCBI Taxonomy" id="99658"/>
    <lineage>
        <taxon>Eukaryota</taxon>
        <taxon>Viridiplantae</taxon>
        <taxon>Streptophyta</taxon>
        <taxon>Embryophyta</taxon>
        <taxon>Tracheophyta</taxon>
        <taxon>Spermatophyta</taxon>
        <taxon>Magnoliopsida</taxon>
        <taxon>eudicotyledons</taxon>
        <taxon>Gunneridae</taxon>
        <taxon>Pentapetalae</taxon>
        <taxon>rosids</taxon>
        <taxon>malvids</taxon>
        <taxon>Sapindales</taxon>
        <taxon>Sapindaceae</taxon>
        <taxon>Xanthoceroideae</taxon>
        <taxon>Xanthoceras</taxon>
    </lineage>
</organism>
<proteinExistence type="predicted"/>
<gene>
    <name evidence="2" type="ORF">JRO89_XS08G0017800</name>
</gene>
<sequence>MHHEVQQEELPNVDSSPPSLDDLACGDSLDKSKISESSGDCHSFHDMINEEVVEEVVEEARREEAEEARRYALFNRGKVQNRILPLLFQLMEAGCLTLDLADINKCCAEVYVMRKRHKERLQRREEERVRRGGEVGVNNEEEAERVKGGVGSVFARSNKKKIHPENFSGVDHGLNNVAA</sequence>
<evidence type="ECO:0000313" key="2">
    <source>
        <dbReference type="EMBL" id="KAH7565795.1"/>
    </source>
</evidence>
<evidence type="ECO:0000313" key="3">
    <source>
        <dbReference type="Proteomes" id="UP000827721"/>
    </source>
</evidence>
<evidence type="ECO:0000256" key="1">
    <source>
        <dbReference type="SAM" id="MobiDB-lite"/>
    </source>
</evidence>
<protein>
    <submittedName>
        <fullName evidence="2">Uncharacterized protein</fullName>
    </submittedName>
</protein>
<dbReference type="Proteomes" id="UP000827721">
    <property type="component" value="Unassembled WGS sequence"/>
</dbReference>
<feature type="region of interest" description="Disordered" evidence="1">
    <location>
        <begin position="1"/>
        <end position="42"/>
    </location>
</feature>
<comment type="caution">
    <text evidence="2">The sequence shown here is derived from an EMBL/GenBank/DDBJ whole genome shotgun (WGS) entry which is preliminary data.</text>
</comment>
<name>A0ABQ8HN60_9ROSI</name>